<feature type="transmembrane region" description="Helical" evidence="20">
    <location>
        <begin position="288"/>
        <end position="307"/>
    </location>
</feature>
<dbReference type="GO" id="GO:0008121">
    <property type="term" value="F:quinol-cytochrome-c reductase activity"/>
    <property type="evidence" value="ECO:0007669"/>
    <property type="project" value="InterPro"/>
</dbReference>
<organism evidence="23">
    <name type="scientific">Casinycteris campomaanensis</name>
    <dbReference type="NCBI Taxonomy" id="1497437"/>
    <lineage>
        <taxon>Eukaryota</taxon>
        <taxon>Metazoa</taxon>
        <taxon>Chordata</taxon>
        <taxon>Craniata</taxon>
        <taxon>Vertebrata</taxon>
        <taxon>Euteleostomi</taxon>
        <taxon>Mammalia</taxon>
        <taxon>Eutheria</taxon>
        <taxon>Laurasiatheria</taxon>
        <taxon>Chiroptera</taxon>
        <taxon>Yinpterochiroptera</taxon>
        <taxon>Pteropodoidea</taxon>
        <taxon>Pteropodidae</taxon>
        <taxon>Rousettinae</taxon>
        <taxon>Casinycteris</taxon>
    </lineage>
</organism>
<evidence type="ECO:0000313" key="23">
    <source>
        <dbReference type="EMBL" id="AHZ13617.1"/>
    </source>
</evidence>
<dbReference type="InterPro" id="IPR016174">
    <property type="entry name" value="Di-haem_cyt_TM"/>
</dbReference>
<dbReference type="InterPro" id="IPR027387">
    <property type="entry name" value="Cytb/b6-like_sf"/>
</dbReference>
<evidence type="ECO:0000259" key="22">
    <source>
        <dbReference type="PROSITE" id="PS51003"/>
    </source>
</evidence>
<feature type="domain" description="Cytochrome b/b6 C-terminal region profile" evidence="22">
    <location>
        <begin position="210"/>
        <end position="379"/>
    </location>
</feature>
<keyword evidence="5 20" id="KW-0813">Transport</keyword>
<evidence type="ECO:0000256" key="8">
    <source>
        <dbReference type="ARBA" id="ARBA00022692"/>
    </source>
</evidence>
<dbReference type="PANTHER" id="PTHR19271">
    <property type="entry name" value="CYTOCHROME B"/>
    <property type="match status" value="1"/>
</dbReference>
<evidence type="ECO:0000256" key="20">
    <source>
        <dbReference type="RuleBase" id="RU362117"/>
    </source>
</evidence>
<feature type="binding site" description="axial binding residue" evidence="19">
    <location>
        <position position="182"/>
    </location>
    <ligand>
        <name>heme b</name>
        <dbReference type="ChEBI" id="CHEBI:60344"/>
        <label>b562</label>
    </ligand>
    <ligandPart>
        <name>Fe</name>
        <dbReference type="ChEBI" id="CHEBI:18248"/>
    </ligandPart>
</feature>
<evidence type="ECO:0000256" key="17">
    <source>
        <dbReference type="ARBA" id="ARBA00061233"/>
    </source>
</evidence>
<feature type="transmembrane region" description="Helical" evidence="20">
    <location>
        <begin position="221"/>
        <end position="245"/>
    </location>
</feature>
<dbReference type="GO" id="GO:0046872">
    <property type="term" value="F:metal ion binding"/>
    <property type="evidence" value="ECO:0007669"/>
    <property type="project" value="UniProtKB-UniRule"/>
</dbReference>
<evidence type="ECO:0000256" key="5">
    <source>
        <dbReference type="ARBA" id="ARBA00022448"/>
    </source>
</evidence>
<dbReference type="GeneID" id="54105186"/>
<evidence type="ECO:0000256" key="16">
    <source>
        <dbReference type="ARBA" id="ARBA00023136"/>
    </source>
</evidence>
<evidence type="ECO:0000313" key="24">
    <source>
        <dbReference type="EMBL" id="QIP52459.1"/>
    </source>
</evidence>
<dbReference type="GO" id="GO:0005743">
    <property type="term" value="C:mitochondrial inner membrane"/>
    <property type="evidence" value="ECO:0007669"/>
    <property type="project" value="UniProtKB-SubCell"/>
</dbReference>
<gene>
    <name evidence="23" type="primary">cytb</name>
    <name evidence="24" type="synonym">CYTB</name>
</gene>
<dbReference type="EMBL" id="KJ145797">
    <property type="protein sequence ID" value="AHZ13617.1"/>
    <property type="molecule type" value="Genomic_DNA"/>
</dbReference>
<feature type="transmembrane region" description="Helical" evidence="20">
    <location>
        <begin position="140"/>
        <end position="158"/>
    </location>
</feature>
<comment type="function">
    <text evidence="1 20">Component of the ubiquinol-cytochrome c reductase complex (complex III or cytochrome b-c1 complex) that is part of the mitochondrial respiratory chain. The b-c1 complex mediates electron transfer from ubiquinol to cytochrome c. Contributes to the generation of a proton gradient across the mitochondrial membrane that is then used for ATP synthesis.</text>
</comment>
<dbReference type="PROSITE" id="PS51003">
    <property type="entry name" value="CYTB_CTER"/>
    <property type="match status" value="1"/>
</dbReference>
<keyword evidence="10" id="KW-0999">Mitochondrion inner membrane</keyword>
<dbReference type="GO" id="GO:0006122">
    <property type="term" value="P:mitochondrial electron transport, ubiquinol to cytochrome c"/>
    <property type="evidence" value="ECO:0007669"/>
    <property type="project" value="TreeGrafter"/>
</dbReference>
<evidence type="ECO:0000256" key="3">
    <source>
        <dbReference type="ARBA" id="ARBA00011088"/>
    </source>
</evidence>
<feature type="transmembrane region" description="Helical" evidence="20">
    <location>
        <begin position="178"/>
        <end position="200"/>
    </location>
</feature>
<evidence type="ECO:0000256" key="19">
    <source>
        <dbReference type="PIRSR" id="PIRSR038885-2"/>
    </source>
</evidence>
<dbReference type="FunFam" id="1.20.810.10:FF:000002">
    <property type="entry name" value="Cytochrome b"/>
    <property type="match status" value="1"/>
</dbReference>
<dbReference type="GO" id="GO:0045275">
    <property type="term" value="C:respiratory chain complex III"/>
    <property type="evidence" value="ECO:0007669"/>
    <property type="project" value="InterPro"/>
</dbReference>
<dbReference type="RefSeq" id="YP_009754567.1">
    <property type="nucleotide sequence ID" value="NC_046900.1"/>
</dbReference>
<dbReference type="PROSITE" id="PS51002">
    <property type="entry name" value="CYTB_NTER"/>
    <property type="match status" value="1"/>
</dbReference>
<evidence type="ECO:0000256" key="4">
    <source>
        <dbReference type="ARBA" id="ARBA00013531"/>
    </source>
</evidence>
<dbReference type="Gene3D" id="1.20.810.10">
    <property type="entry name" value="Cytochrome Bc1 Complex, Chain C"/>
    <property type="match status" value="1"/>
</dbReference>
<comment type="subunit">
    <text evidence="3">The cytochrome bc1 complex contains 11 subunits: 3 respiratory subunits (MT-CYB, CYC1 and UQCRFS1), 2 core proteins (UQCRC1 and UQCRC2) and 6 low-molecular weight proteins (UQCRH/QCR6, UQCRB/QCR7, UQCRQ/QCR8, UQCR10/QCR9, UQCR11/QCR10 and a cleavage product of UQCRFS1). This cytochrome bc1 complex then forms a dimer.</text>
</comment>
<evidence type="ECO:0000256" key="14">
    <source>
        <dbReference type="ARBA" id="ARBA00023075"/>
    </source>
</evidence>
<dbReference type="InterPro" id="IPR005797">
    <property type="entry name" value="Cyt_b/b6_N"/>
</dbReference>
<feature type="transmembrane region" description="Helical" evidence="20">
    <location>
        <begin position="346"/>
        <end position="368"/>
    </location>
</feature>
<reference evidence="24" key="2">
    <citation type="journal article" date="2020" name="J. Zoolog. Syst. Evol. Res.">
        <title>Phylogeny of African fruit bats (Chiroptera, Pteropodidae) based on complete mitochondrial genomes.</title>
        <authorList>
            <person name="Hassanin A."/>
            <person name="Bonillo C."/>
            <person name="Tshikung D."/>
            <person name="Pongombo Shongo C."/>
            <person name="Pourrut X."/>
            <person name="Kadjo B."/>
            <person name="Nakoune E."/>
            <person name="Tu V.T."/>
            <person name="Prie V."/>
            <person name="Goodman S.M."/>
        </authorList>
    </citation>
    <scope>NUCLEOTIDE SEQUENCE</scope>
</reference>
<evidence type="ECO:0000256" key="6">
    <source>
        <dbReference type="ARBA" id="ARBA00022617"/>
    </source>
</evidence>
<comment type="cofactor">
    <cofactor evidence="19">
        <name>heme</name>
        <dbReference type="ChEBI" id="CHEBI:30413"/>
    </cofactor>
    <text evidence="19">Binds 2 heme groups non-covalently.</text>
</comment>
<evidence type="ECO:0000256" key="13">
    <source>
        <dbReference type="ARBA" id="ARBA00023004"/>
    </source>
</evidence>
<dbReference type="EMBL" id="MN816301">
    <property type="protein sequence ID" value="QIP52459.1"/>
    <property type="molecule type" value="Genomic_DNA"/>
</dbReference>
<keyword evidence="7 20" id="KW-0679">Respiratory chain</keyword>
<dbReference type="InterPro" id="IPR030689">
    <property type="entry name" value="Cytochrome_b"/>
</dbReference>
<evidence type="ECO:0000256" key="18">
    <source>
        <dbReference type="PIRSR" id="PIRSR038885-1"/>
    </source>
</evidence>
<feature type="transmembrane region" description="Helical" evidence="20">
    <location>
        <begin position="77"/>
        <end position="98"/>
    </location>
</feature>
<keyword evidence="16 20" id="KW-0472">Membrane</keyword>
<keyword evidence="12 20" id="KW-1133">Transmembrane helix</keyword>
<evidence type="ECO:0000256" key="10">
    <source>
        <dbReference type="ARBA" id="ARBA00022792"/>
    </source>
</evidence>
<comment type="subcellular location">
    <subcellularLocation>
        <location evidence="2">Mitochondrion inner membrane</location>
        <topology evidence="2">Multi-pass membrane protein</topology>
    </subcellularLocation>
</comment>
<keyword evidence="14" id="KW-0830">Ubiquinone</keyword>
<dbReference type="GO" id="GO:0016491">
    <property type="term" value="F:oxidoreductase activity"/>
    <property type="evidence" value="ECO:0007669"/>
    <property type="project" value="UniProtKB-UniRule"/>
</dbReference>
<feature type="binding site" description="axial binding residue" evidence="19">
    <location>
        <position position="83"/>
    </location>
    <ligand>
        <name>heme b</name>
        <dbReference type="ChEBI" id="CHEBI:60344"/>
        <label>b562</label>
    </ligand>
    <ligandPart>
        <name>Fe</name>
        <dbReference type="ChEBI" id="CHEBI:18248"/>
    </ligandPart>
</feature>
<dbReference type="SUPFAM" id="SSF81342">
    <property type="entry name" value="Transmembrane di-heme cytochromes"/>
    <property type="match status" value="1"/>
</dbReference>
<dbReference type="InterPro" id="IPR048260">
    <property type="entry name" value="Cytochrome_b_C_euk/bac"/>
</dbReference>
<evidence type="ECO:0000256" key="15">
    <source>
        <dbReference type="ARBA" id="ARBA00023128"/>
    </source>
</evidence>
<dbReference type="SUPFAM" id="SSF81648">
    <property type="entry name" value="a domain/subunit of cytochrome bc1 complex (Ubiquinol-cytochrome c reductase)"/>
    <property type="match status" value="1"/>
</dbReference>
<keyword evidence="13 19" id="KW-0408">Iron</keyword>
<protein>
    <recommendedName>
        <fullName evidence="4 20">Cytochrome b</fullName>
    </recommendedName>
</protein>
<evidence type="ECO:0000256" key="9">
    <source>
        <dbReference type="ARBA" id="ARBA00022723"/>
    </source>
</evidence>
<feature type="transmembrane region" description="Helical" evidence="20">
    <location>
        <begin position="113"/>
        <end position="133"/>
    </location>
</feature>
<reference evidence="23" key="1">
    <citation type="journal article" date="2014" name="C. R. Biol.">
        <title>Description of a new bat species of the tribe Scotonycterini (Chiroptera, Pteropodidae) from Southwestern Cameroon.</title>
        <authorList>
            <person name="Hassanin A."/>
        </authorList>
    </citation>
    <scope>NUCLEOTIDE SEQUENCE</scope>
</reference>
<accession>A0A024B7M6</accession>
<dbReference type="CDD" id="cd00290">
    <property type="entry name" value="cytochrome_b_C"/>
    <property type="match status" value="1"/>
</dbReference>
<feature type="transmembrane region" description="Helical" evidence="20">
    <location>
        <begin position="30"/>
        <end position="56"/>
    </location>
</feature>
<dbReference type="InterPro" id="IPR048259">
    <property type="entry name" value="Cytochrome_b_N_euk/bac"/>
</dbReference>
<evidence type="ECO:0000256" key="7">
    <source>
        <dbReference type="ARBA" id="ARBA00022660"/>
    </source>
</evidence>
<evidence type="ECO:0000256" key="12">
    <source>
        <dbReference type="ARBA" id="ARBA00022989"/>
    </source>
</evidence>
<dbReference type="InterPro" id="IPR036150">
    <property type="entry name" value="Cyt_b/b6_C_sf"/>
</dbReference>
<proteinExistence type="inferred from homology"/>
<dbReference type="AlphaFoldDB" id="A0A024B7M6"/>
<keyword evidence="11 20" id="KW-0249">Electron transport</keyword>
<evidence type="ECO:0000256" key="2">
    <source>
        <dbReference type="ARBA" id="ARBA00004448"/>
    </source>
</evidence>
<comment type="cofactor">
    <cofactor evidence="20">
        <name>heme b</name>
        <dbReference type="ChEBI" id="CHEBI:60344"/>
    </cofactor>
    <text evidence="20">Binds 2 heme groups non-covalently.</text>
</comment>
<keyword evidence="6 19" id="KW-0349">Heme</keyword>
<dbReference type="InterPro" id="IPR005798">
    <property type="entry name" value="Cyt_b/b6_C"/>
</dbReference>
<dbReference type="PIRSF" id="PIRSF038885">
    <property type="entry name" value="COB"/>
    <property type="match status" value="1"/>
</dbReference>
<dbReference type="CDD" id="cd00284">
    <property type="entry name" value="Cytochrome_b_N"/>
    <property type="match status" value="1"/>
</dbReference>
<dbReference type="Pfam" id="PF00033">
    <property type="entry name" value="Cytochrome_B"/>
    <property type="match status" value="1"/>
</dbReference>
<dbReference type="PANTHER" id="PTHR19271:SF16">
    <property type="entry name" value="CYTOCHROME B"/>
    <property type="match status" value="1"/>
</dbReference>
<keyword evidence="8 20" id="KW-0812">Transmembrane</keyword>
<feature type="binding site" evidence="18">
    <location>
        <position position="201"/>
    </location>
    <ligand>
        <name>a ubiquinone</name>
        <dbReference type="ChEBI" id="CHEBI:16389"/>
    </ligand>
</feature>
<evidence type="ECO:0000256" key="1">
    <source>
        <dbReference type="ARBA" id="ARBA00002566"/>
    </source>
</evidence>
<evidence type="ECO:0000256" key="11">
    <source>
        <dbReference type="ARBA" id="ARBA00022982"/>
    </source>
</evidence>
<evidence type="ECO:0000259" key="21">
    <source>
        <dbReference type="PROSITE" id="PS51002"/>
    </source>
</evidence>
<dbReference type="Pfam" id="PF00032">
    <property type="entry name" value="Cytochrom_B_C"/>
    <property type="match status" value="1"/>
</dbReference>
<feature type="transmembrane region" description="Helical" evidence="20">
    <location>
        <begin position="319"/>
        <end position="340"/>
    </location>
</feature>
<comment type="similarity">
    <text evidence="17 20">Belongs to the cytochrome b family.</text>
</comment>
<feature type="binding site" description="axial binding residue" evidence="19">
    <location>
        <position position="196"/>
    </location>
    <ligand>
        <name>heme b</name>
        <dbReference type="ChEBI" id="CHEBI:60344"/>
        <label>b566</label>
    </ligand>
    <ligandPart>
        <name>Fe</name>
        <dbReference type="ChEBI" id="CHEBI:18248"/>
    </ligandPart>
</feature>
<feature type="binding site" description="axial binding residue" evidence="19">
    <location>
        <position position="97"/>
    </location>
    <ligand>
        <name>heme b</name>
        <dbReference type="ChEBI" id="CHEBI:60344"/>
        <label>b566</label>
    </ligand>
    <ligandPart>
        <name>Fe</name>
        <dbReference type="ChEBI" id="CHEBI:18248"/>
    </ligandPart>
</feature>
<geneLocation type="mitochondrion" evidence="23"/>
<name>A0A024B7M6_9CHIR</name>
<feature type="domain" description="Cytochrome b/b6 N-terminal region profile" evidence="21">
    <location>
        <begin position="1"/>
        <end position="209"/>
    </location>
</feature>
<keyword evidence="9 19" id="KW-0479">Metal-binding</keyword>
<sequence>MTNIRKSHPLLKIINNSLIDLPAPSSISSWWNFGSLLGMCLGIQILTGLFLAMHYTPDTSTAFQSVTHICRDVNYGWILRYLHANGASMFFICLFLHAGRGLYYGSYTYIKTWNVGIVLLFTVMATAFMGYVLPWGQMSFWGATVITNLLSAIPYIGTDLVEWIWGGFSVDKATLTRFFTLHFLLPFIIAALTTIHLLFLHETGSNNPTGIPSDMDMIPFHPYYTIKDALGALAMILILLTLVLFSPDLLGDPDNYTPANPLNTPPHIKPEWYFLFAYAILRSIPNKLGGVLALVLSILTLTLMPLLHTSKQRSMAFRPLSQCLFWLLVADLLTLTWIGGQPVEHPYIIIGQLASALYFSLILILMPLTSMVENHLLKW</sequence>
<keyword evidence="15 20" id="KW-0496">Mitochondrion</keyword>